<dbReference type="InParanoid" id="A0A0D2A7S4"/>
<dbReference type="InterPro" id="IPR011042">
    <property type="entry name" value="6-blade_b-propeller_TolB-like"/>
</dbReference>
<dbReference type="HOGENOM" id="CLU_036110_1_3_1"/>
<dbReference type="STRING" id="253628.A0A0D2A7S4"/>
<sequence length="354" mass="38085">MAKSQLVPTDHGIQIEGFVSHNPSFGSIVGASPSLELLVERDYPFAHEAGVFVPDTNDLFVTSNCLQDKKGASYVTITKVSVWGSAHETTCEVIPWTGGYDDNAGASNSICMASGGVNWGNDKILFCAQGNKTLPSGLFTMTVTEPYGREALLTGFHGRPFNSVSDAIVARSDGCIWFTDSSYGYEHGFRPSPSLPDQVYRFDPREGSVRVVADGFAHPNGLCFSPDESILYVTDTGKVRGGGTVDARKPATIYAFDVVYYSSQPFLTNRRLFAMTESGVPDGIKCDTDGNVYSGCGNGVNVWSPGGVLLGVIALRGGVTNLCFGRAGELFMLNENKLWRARISPRVTGAQLRL</sequence>
<dbReference type="Pfam" id="PF08450">
    <property type="entry name" value="SGL"/>
    <property type="match status" value="1"/>
</dbReference>
<evidence type="ECO:0000259" key="1">
    <source>
        <dbReference type="Pfam" id="PF08450"/>
    </source>
</evidence>
<organism evidence="2 3">
    <name type="scientific">Verruconis gallopava</name>
    <dbReference type="NCBI Taxonomy" id="253628"/>
    <lineage>
        <taxon>Eukaryota</taxon>
        <taxon>Fungi</taxon>
        <taxon>Dikarya</taxon>
        <taxon>Ascomycota</taxon>
        <taxon>Pezizomycotina</taxon>
        <taxon>Dothideomycetes</taxon>
        <taxon>Pleosporomycetidae</taxon>
        <taxon>Venturiales</taxon>
        <taxon>Sympoventuriaceae</taxon>
        <taxon>Verruconis</taxon>
    </lineage>
</organism>
<accession>A0A0D2A7S4</accession>
<dbReference type="OrthoDB" id="423498at2759"/>
<gene>
    <name evidence="2" type="ORF">PV09_06058</name>
</gene>
<dbReference type="GeneID" id="27314031"/>
<evidence type="ECO:0000313" key="2">
    <source>
        <dbReference type="EMBL" id="KIW02610.1"/>
    </source>
</evidence>
<dbReference type="RefSeq" id="XP_016212479.1">
    <property type="nucleotide sequence ID" value="XM_016359643.1"/>
</dbReference>
<dbReference type="SUPFAM" id="SSF63829">
    <property type="entry name" value="Calcium-dependent phosphotriesterase"/>
    <property type="match status" value="1"/>
</dbReference>
<reference evidence="2 3" key="1">
    <citation type="submission" date="2015-01" db="EMBL/GenBank/DDBJ databases">
        <title>The Genome Sequence of Ochroconis gallopava CBS43764.</title>
        <authorList>
            <consortium name="The Broad Institute Genomics Platform"/>
            <person name="Cuomo C."/>
            <person name="de Hoog S."/>
            <person name="Gorbushina A."/>
            <person name="Stielow B."/>
            <person name="Teixiera M."/>
            <person name="Abouelleil A."/>
            <person name="Chapman S.B."/>
            <person name="Priest M."/>
            <person name="Young S.K."/>
            <person name="Wortman J."/>
            <person name="Nusbaum C."/>
            <person name="Birren B."/>
        </authorList>
    </citation>
    <scope>NUCLEOTIDE SEQUENCE [LARGE SCALE GENOMIC DNA]</scope>
    <source>
        <strain evidence="2 3">CBS 43764</strain>
    </source>
</reference>
<dbReference type="PANTHER" id="PTHR47064">
    <property type="entry name" value="PUTATIVE (AFU_ORTHOLOGUE AFUA_1G08990)-RELATED"/>
    <property type="match status" value="1"/>
</dbReference>
<dbReference type="Proteomes" id="UP000053259">
    <property type="component" value="Unassembled WGS sequence"/>
</dbReference>
<dbReference type="VEuPathDB" id="FungiDB:PV09_06058"/>
<evidence type="ECO:0000313" key="3">
    <source>
        <dbReference type="Proteomes" id="UP000053259"/>
    </source>
</evidence>
<keyword evidence="3" id="KW-1185">Reference proteome</keyword>
<dbReference type="Gene3D" id="2.120.10.30">
    <property type="entry name" value="TolB, C-terminal domain"/>
    <property type="match status" value="1"/>
</dbReference>
<protein>
    <recommendedName>
        <fullName evidence="1">SMP-30/Gluconolactonase/LRE-like region domain-containing protein</fullName>
    </recommendedName>
</protein>
<dbReference type="AlphaFoldDB" id="A0A0D2A7S4"/>
<dbReference type="EMBL" id="KN847548">
    <property type="protein sequence ID" value="KIW02610.1"/>
    <property type="molecule type" value="Genomic_DNA"/>
</dbReference>
<feature type="domain" description="SMP-30/Gluconolactonase/LRE-like region" evidence="1">
    <location>
        <begin position="150"/>
        <end position="331"/>
    </location>
</feature>
<dbReference type="InterPro" id="IPR052988">
    <property type="entry name" value="Oryzine_lactonohydrolase"/>
</dbReference>
<name>A0A0D2A7S4_9PEZI</name>
<dbReference type="PANTHER" id="PTHR47064:SF2">
    <property type="entry name" value="SMP-30_GLUCONOLACTONASE_LRE-LIKE REGION DOMAIN-CONTAINING PROTEIN-RELATED"/>
    <property type="match status" value="1"/>
</dbReference>
<proteinExistence type="predicted"/>
<dbReference type="InterPro" id="IPR013658">
    <property type="entry name" value="SGL"/>
</dbReference>